<dbReference type="Proteomes" id="UP000073604">
    <property type="component" value="Chromosome"/>
</dbReference>
<dbReference type="EMBL" id="CP014750">
    <property type="protein sequence ID" value="AMQ18659.1"/>
    <property type="molecule type" value="Genomic_DNA"/>
</dbReference>
<keyword evidence="1" id="KW-0812">Transmembrane</keyword>
<feature type="transmembrane region" description="Helical" evidence="1">
    <location>
        <begin position="72"/>
        <end position="91"/>
    </location>
</feature>
<reference evidence="3" key="1">
    <citation type="submission" date="2016-03" db="EMBL/GenBank/DDBJ databases">
        <authorList>
            <person name="Oger P.M."/>
        </authorList>
    </citation>
    <scope>NUCLEOTIDE SEQUENCE [LARGE SCALE GENOMIC DNA]</scope>
    <source>
        <strain evidence="3">OG-1</strain>
    </source>
</reference>
<accession>A0A142CV57</accession>
<evidence type="ECO:0000313" key="3">
    <source>
        <dbReference type="Proteomes" id="UP000073604"/>
    </source>
</evidence>
<feature type="transmembrane region" description="Helical" evidence="1">
    <location>
        <begin position="12"/>
        <end position="30"/>
    </location>
</feature>
<protein>
    <submittedName>
        <fullName evidence="2">Uncharacterized protein</fullName>
    </submittedName>
</protein>
<keyword evidence="1" id="KW-1133">Transmembrane helix</keyword>
<gene>
    <name evidence="2" type="ORF">A0127_05490</name>
</gene>
<dbReference type="AlphaFoldDB" id="A0A142CV57"/>
<evidence type="ECO:0000256" key="1">
    <source>
        <dbReference type="SAM" id="Phobius"/>
    </source>
</evidence>
<dbReference type="KEGG" id="tpep:A0127_05490"/>
<evidence type="ECO:0000313" key="2">
    <source>
        <dbReference type="EMBL" id="AMQ18659.1"/>
    </source>
</evidence>
<keyword evidence="1" id="KW-0472">Membrane</keyword>
<keyword evidence="3" id="KW-1185">Reference proteome</keyword>
<name>A0A142CV57_9EURY</name>
<feature type="transmembrane region" description="Helical" evidence="1">
    <location>
        <begin position="36"/>
        <end position="60"/>
    </location>
</feature>
<dbReference type="STRING" id="53952.A0127_05490"/>
<organism evidence="2 3">
    <name type="scientific">Thermococcus peptonophilus</name>
    <dbReference type="NCBI Taxonomy" id="53952"/>
    <lineage>
        <taxon>Archaea</taxon>
        <taxon>Methanobacteriati</taxon>
        <taxon>Methanobacteriota</taxon>
        <taxon>Thermococci</taxon>
        <taxon>Thermococcales</taxon>
        <taxon>Thermococcaceae</taxon>
        <taxon>Thermococcus</taxon>
    </lineage>
</organism>
<proteinExistence type="predicted"/>
<sequence length="96" mass="10961">MKIVLEFSSTKMILTVSLLMIFPFLIDGFIRKDSKLLFLGLGVLSAYLFVTLFLVFLDVLIAKFSSAFQIQAGLKSSLFFALYFIFTIHNLHLPIY</sequence>